<evidence type="ECO:0000313" key="3">
    <source>
        <dbReference type="Proteomes" id="UP000652761"/>
    </source>
</evidence>
<dbReference type="EMBL" id="NMUH01001828">
    <property type="protein sequence ID" value="MQL95732.1"/>
    <property type="molecule type" value="Genomic_DNA"/>
</dbReference>
<dbReference type="Proteomes" id="UP000652761">
    <property type="component" value="Unassembled WGS sequence"/>
</dbReference>
<gene>
    <name evidence="2" type="ORF">Taro_028400</name>
</gene>
<evidence type="ECO:0000256" key="1">
    <source>
        <dbReference type="SAM" id="MobiDB-lite"/>
    </source>
</evidence>
<feature type="region of interest" description="Disordered" evidence="1">
    <location>
        <begin position="49"/>
        <end position="87"/>
    </location>
</feature>
<keyword evidence="3" id="KW-1185">Reference proteome</keyword>
<accession>A0A843VB52</accession>
<comment type="caution">
    <text evidence="2">The sequence shown here is derived from an EMBL/GenBank/DDBJ whole genome shotgun (WGS) entry which is preliminary data.</text>
</comment>
<protein>
    <submittedName>
        <fullName evidence="2">Uncharacterized protein</fullName>
    </submittedName>
</protein>
<evidence type="ECO:0000313" key="2">
    <source>
        <dbReference type="EMBL" id="MQL95732.1"/>
    </source>
</evidence>
<sequence>MQIRQRWIRKVPECCAMWLGGVQNPCAARVELEAEQRWRSRWSRAGYPSAKAMEKAGRGARQEARAHIKGPQDFAGEGRLTSQSEGGRRVGELGELDFLEEVRILTCARNSGKRKMHSQLCRAFTCLD</sequence>
<dbReference type="AlphaFoldDB" id="A0A843VB52"/>
<reference evidence="2" key="1">
    <citation type="submission" date="2017-07" db="EMBL/GenBank/DDBJ databases">
        <title>Taro Niue Genome Assembly and Annotation.</title>
        <authorList>
            <person name="Atibalentja N."/>
            <person name="Keating K."/>
            <person name="Fields C.J."/>
        </authorList>
    </citation>
    <scope>NUCLEOTIDE SEQUENCE</scope>
    <source>
        <strain evidence="2">Niue_2</strain>
        <tissue evidence="2">Leaf</tissue>
    </source>
</reference>
<organism evidence="2 3">
    <name type="scientific">Colocasia esculenta</name>
    <name type="common">Wild taro</name>
    <name type="synonym">Arum esculentum</name>
    <dbReference type="NCBI Taxonomy" id="4460"/>
    <lineage>
        <taxon>Eukaryota</taxon>
        <taxon>Viridiplantae</taxon>
        <taxon>Streptophyta</taxon>
        <taxon>Embryophyta</taxon>
        <taxon>Tracheophyta</taxon>
        <taxon>Spermatophyta</taxon>
        <taxon>Magnoliopsida</taxon>
        <taxon>Liliopsida</taxon>
        <taxon>Araceae</taxon>
        <taxon>Aroideae</taxon>
        <taxon>Colocasieae</taxon>
        <taxon>Colocasia</taxon>
    </lineage>
</organism>
<proteinExistence type="predicted"/>
<name>A0A843VB52_COLES</name>
<feature type="compositionally biased region" description="Basic and acidic residues" evidence="1">
    <location>
        <begin position="52"/>
        <end position="66"/>
    </location>
</feature>